<evidence type="ECO:0000313" key="2">
    <source>
        <dbReference type="EMBL" id="WOO84122.1"/>
    </source>
</evidence>
<protein>
    <submittedName>
        <fullName evidence="2">Uncharacterized protein</fullName>
    </submittedName>
</protein>
<accession>A0AAF0YDV4</accession>
<dbReference type="EMBL" id="CP086718">
    <property type="protein sequence ID" value="WOO84122.1"/>
    <property type="molecule type" value="Genomic_DNA"/>
</dbReference>
<dbReference type="RefSeq" id="XP_062630148.1">
    <property type="nucleotide sequence ID" value="XM_062774164.1"/>
</dbReference>
<proteinExistence type="predicted"/>
<keyword evidence="3" id="KW-1185">Reference proteome</keyword>
<gene>
    <name evidence="2" type="ORF">LOC62_05G007643</name>
</gene>
<sequence>MFATIRPSHPGRVGSSSSSSSTISARGRPAPAMTTADGVLSALGQDDANDPSYALDILRTYVRSKRERGRSLEQVNFKLAILERRMPYLSQAPAFVSVRQEYGLRASFVITRLMTRLDRERAEEALVARVTRRSSADALDVELEIVPPPPYAPQPPSYECALCAVTVEGLPPGIRDRRKCSQPGRSAGH</sequence>
<reference evidence="2" key="1">
    <citation type="submission" date="2023-10" db="EMBL/GenBank/DDBJ databases">
        <authorList>
            <person name="Noh H."/>
        </authorList>
    </citation>
    <scope>NUCLEOTIDE SEQUENCE</scope>
    <source>
        <strain evidence="2">DUCC4014</strain>
    </source>
</reference>
<name>A0AAF0YDV4_9TREE</name>
<dbReference type="AlphaFoldDB" id="A0AAF0YDV4"/>
<organism evidence="2 3">
    <name type="scientific">Vanrija pseudolonga</name>
    <dbReference type="NCBI Taxonomy" id="143232"/>
    <lineage>
        <taxon>Eukaryota</taxon>
        <taxon>Fungi</taxon>
        <taxon>Dikarya</taxon>
        <taxon>Basidiomycota</taxon>
        <taxon>Agaricomycotina</taxon>
        <taxon>Tremellomycetes</taxon>
        <taxon>Trichosporonales</taxon>
        <taxon>Trichosporonaceae</taxon>
        <taxon>Vanrija</taxon>
    </lineage>
</organism>
<dbReference type="Proteomes" id="UP000827549">
    <property type="component" value="Chromosome 5"/>
</dbReference>
<evidence type="ECO:0000313" key="3">
    <source>
        <dbReference type="Proteomes" id="UP000827549"/>
    </source>
</evidence>
<dbReference type="GeneID" id="87810815"/>
<feature type="region of interest" description="Disordered" evidence="1">
    <location>
        <begin position="1"/>
        <end position="32"/>
    </location>
</feature>
<evidence type="ECO:0000256" key="1">
    <source>
        <dbReference type="SAM" id="MobiDB-lite"/>
    </source>
</evidence>